<accession>A0ABQ4UJ92</accession>
<reference evidence="2" key="1">
    <citation type="journal article" date="2021" name="Front. Microbiol.">
        <title>Comprehensive Comparative Genomics and Phenotyping of Methylobacterium Species.</title>
        <authorList>
            <person name="Alessa O."/>
            <person name="Ogura Y."/>
            <person name="Fujitani Y."/>
            <person name="Takami H."/>
            <person name="Hayashi T."/>
            <person name="Sahin N."/>
            <person name="Tani A."/>
        </authorList>
    </citation>
    <scope>NUCLEOTIDE SEQUENCE</scope>
    <source>
        <strain evidence="2">NBRC 15686</strain>
    </source>
</reference>
<dbReference type="Pfam" id="PF04488">
    <property type="entry name" value="Gly_transf_sug"/>
    <property type="match status" value="1"/>
</dbReference>
<protein>
    <submittedName>
        <fullName evidence="2">Uncharacterized protein</fullName>
    </submittedName>
</protein>
<comment type="caution">
    <text evidence="2">The sequence shown here is derived from an EMBL/GenBank/DDBJ whole genome shotgun (WGS) entry which is preliminary data.</text>
</comment>
<dbReference type="InterPro" id="IPR029044">
    <property type="entry name" value="Nucleotide-diphossugar_trans"/>
</dbReference>
<keyword evidence="3" id="KW-1185">Reference proteome</keyword>
<reference evidence="2" key="2">
    <citation type="submission" date="2021-08" db="EMBL/GenBank/DDBJ databases">
        <authorList>
            <person name="Tani A."/>
            <person name="Ola A."/>
            <person name="Ogura Y."/>
            <person name="Katsura K."/>
            <person name="Hayashi T."/>
        </authorList>
    </citation>
    <scope>NUCLEOTIDE SEQUENCE</scope>
    <source>
        <strain evidence="2">NBRC 15686</strain>
    </source>
</reference>
<evidence type="ECO:0000313" key="3">
    <source>
        <dbReference type="Proteomes" id="UP001055039"/>
    </source>
</evidence>
<dbReference type="Gene3D" id="3.90.550.20">
    <property type="match status" value="1"/>
</dbReference>
<dbReference type="RefSeq" id="WP_238228018.1">
    <property type="nucleotide sequence ID" value="NZ_BAAADH010000103.1"/>
</dbReference>
<dbReference type="PANTHER" id="PTHR32385:SF15">
    <property type="entry name" value="INOSITOL PHOSPHOCERAMIDE MANNOSYLTRANSFERASE 1"/>
    <property type="match status" value="1"/>
</dbReference>
<dbReference type="PANTHER" id="PTHR32385">
    <property type="entry name" value="MANNOSYL PHOSPHORYLINOSITOL CERAMIDE SYNTHASE"/>
    <property type="match status" value="1"/>
</dbReference>
<sequence length="249" mass="27977">MSEGSAVINLHQIYIVDGLQPPTEIPEFVQYNTKSMQDLHPKAIYRLWCGDEIREFLNSSFDNDVLRSFDKLKPYAYKCDLARLCVVYEHGGIYADLGMRFIRPFLPPQHAGFAAFRSLSFLTDSWTTASNGLFWSRPRRKELEYSINAIIQNVRDEYYGTNPLCPTGPVLFGRSIARVAAETGRLELESDQWIGEVRRVSEKSLSTCHIAPDGEPTALNIKAGRDLGALGVRGSNIYGALWASGDIYS</sequence>
<dbReference type="InterPro" id="IPR007577">
    <property type="entry name" value="GlycoTrfase_DXD_sugar-bd_CS"/>
</dbReference>
<name>A0ABQ4UJ92_9HYPH</name>
<evidence type="ECO:0000313" key="2">
    <source>
        <dbReference type="EMBL" id="GJE67303.1"/>
    </source>
</evidence>
<gene>
    <name evidence="2" type="ORF">LNAOJCKE_4534</name>
</gene>
<keyword evidence="1" id="KW-0808">Transferase</keyword>
<dbReference type="Proteomes" id="UP001055039">
    <property type="component" value="Unassembled WGS sequence"/>
</dbReference>
<proteinExistence type="predicted"/>
<organism evidence="2 3">
    <name type="scientific">Methylorubrum aminovorans</name>
    <dbReference type="NCBI Taxonomy" id="269069"/>
    <lineage>
        <taxon>Bacteria</taxon>
        <taxon>Pseudomonadati</taxon>
        <taxon>Pseudomonadota</taxon>
        <taxon>Alphaproteobacteria</taxon>
        <taxon>Hyphomicrobiales</taxon>
        <taxon>Methylobacteriaceae</taxon>
        <taxon>Methylorubrum</taxon>
    </lineage>
</organism>
<dbReference type="SUPFAM" id="SSF53448">
    <property type="entry name" value="Nucleotide-diphospho-sugar transferases"/>
    <property type="match status" value="1"/>
</dbReference>
<dbReference type="EMBL" id="BPRC01000025">
    <property type="protein sequence ID" value="GJE67303.1"/>
    <property type="molecule type" value="Genomic_DNA"/>
</dbReference>
<evidence type="ECO:0000256" key="1">
    <source>
        <dbReference type="ARBA" id="ARBA00022679"/>
    </source>
</evidence>
<dbReference type="InterPro" id="IPR051706">
    <property type="entry name" value="Glycosyltransferase_domain"/>
</dbReference>